<dbReference type="EMBL" id="LJIJ01003893">
    <property type="protein sequence ID" value="ODM88248.1"/>
    <property type="molecule type" value="Genomic_DNA"/>
</dbReference>
<dbReference type="Proteomes" id="UP000094527">
    <property type="component" value="Unassembled WGS sequence"/>
</dbReference>
<dbReference type="GO" id="GO:0030198">
    <property type="term" value="P:extracellular matrix organization"/>
    <property type="evidence" value="ECO:0007669"/>
    <property type="project" value="TreeGrafter"/>
</dbReference>
<feature type="binding site" evidence="9">
    <location>
        <position position="576"/>
    </location>
    <ligand>
        <name>Ca(2+)</name>
        <dbReference type="ChEBI" id="CHEBI:29108"/>
        <label>3</label>
    </ligand>
</feature>
<protein>
    <submittedName>
        <fullName evidence="13">Neutrophil collagenase</fullName>
    </submittedName>
</protein>
<keyword evidence="14" id="KW-1185">Reference proteome</keyword>
<feature type="region of interest" description="Disordered" evidence="10">
    <location>
        <begin position="636"/>
        <end position="748"/>
    </location>
</feature>
<evidence type="ECO:0000256" key="8">
    <source>
        <dbReference type="PIRSR" id="PIRSR621190-1"/>
    </source>
</evidence>
<feature type="active site" evidence="8">
    <location>
        <position position="595"/>
    </location>
</feature>
<dbReference type="Pfam" id="PF00413">
    <property type="entry name" value="Peptidase_M10"/>
    <property type="match status" value="2"/>
</dbReference>
<evidence type="ECO:0000256" key="4">
    <source>
        <dbReference type="ARBA" id="ARBA00022729"/>
    </source>
</evidence>
<feature type="binding site" evidence="9">
    <location>
        <position position="535"/>
    </location>
    <ligand>
        <name>Ca(2+)</name>
        <dbReference type="ChEBI" id="CHEBI:29108"/>
        <label>2</label>
    </ligand>
</feature>
<feature type="binding site" evidence="9">
    <location>
        <position position="594"/>
    </location>
    <ligand>
        <name>Zn(2+)</name>
        <dbReference type="ChEBI" id="CHEBI:29105"/>
        <label>2</label>
        <note>catalytic</note>
    </ligand>
</feature>
<keyword evidence="11" id="KW-0812">Transmembrane</keyword>
<gene>
    <name evidence="13" type="ORF">Ocin01_18433</name>
</gene>
<dbReference type="GO" id="GO:0006508">
    <property type="term" value="P:proteolysis"/>
    <property type="evidence" value="ECO:0007669"/>
    <property type="project" value="UniProtKB-KW"/>
</dbReference>
<proteinExistence type="inferred from homology"/>
<evidence type="ECO:0000256" key="3">
    <source>
        <dbReference type="ARBA" id="ARBA00022723"/>
    </source>
</evidence>
<keyword evidence="5" id="KW-0378">Hydrolase</keyword>
<feature type="binding site" evidence="9">
    <location>
        <position position="553"/>
    </location>
    <ligand>
        <name>Ca(2+)</name>
        <dbReference type="ChEBI" id="CHEBI:29108"/>
        <label>3</label>
    </ligand>
</feature>
<evidence type="ECO:0000256" key="10">
    <source>
        <dbReference type="SAM" id="MobiDB-lite"/>
    </source>
</evidence>
<comment type="similarity">
    <text evidence="1">Belongs to the peptidase M10A family.</text>
</comment>
<evidence type="ECO:0000256" key="11">
    <source>
        <dbReference type="SAM" id="Phobius"/>
    </source>
</evidence>
<feature type="non-terminal residue" evidence="13">
    <location>
        <position position="748"/>
    </location>
</feature>
<evidence type="ECO:0000256" key="1">
    <source>
        <dbReference type="ARBA" id="ARBA00010370"/>
    </source>
</evidence>
<dbReference type="FunFam" id="3.40.390.10:FF:000068">
    <property type="entry name" value="Predicted protein"/>
    <property type="match status" value="1"/>
</dbReference>
<sequence length="748" mass="84455">MLLEGKTARNWNTNIVSKNFLQFTSVLHIILLILLIDNGSSFNKIYFTGALNGTVKADDGGQPTLSFCGLIDNLNNTHRMKRFAVYGSKWEHKRLSYRISKYPSSVEDLFVRERINENIAKAFSLWETVTDLSLSRKESGNVDIDISFEKGDHGDGYPFDGPGSILSHAFYPRVNGSSVHFDDDDEWNFGLNEENNFLKVAGHEFGHVLGLSHSAVEGSIMYPWYNSNFTLHEDDIQGIQQRALKELPASKMFITIQFHKWWTEFKIPQNCCKFTGTKKKVPLFIPILLVLVLWVDVGNAATISRTTDTEELVSNESKELFSAIISSLRKFLAAPGLLLFEFTVKLIMFFEKCTFLFLAFVTCLQSNYWNGAANAIPVPNSVGRSNLQNQVLNALSSRNFTSNDALTYLRKFGWLTPDQWRNGTQPVGNFKRLFREFQTFQGIPATGELDKNTIEVMEAPRCGVADRNVNGSINFELLGTKWEFRNLTYTISKYPKNPRLLGGRQNIDAEIRRAFEVWEQVVDFTFTKRDSGRTDINIRFESREHGQREEPFDGPGRVLAHAFRPPVGMVHFDEEERWTMGSAQGTNFFQVAAHEFGHALGLGHSDVRSALMFPSYRGYEANFQLDNDDIQGIQTLYGSSRRPTSPPRGGSTGRVPTRINPRDNQPQPPRITPTGNRPSRPTTMRPRVLTPRQNRTSGSAPTGGMRPPSMTPMGRNSPQLTPNRNPLPTIPTETRSRQRPANRGSSGS</sequence>
<dbReference type="GO" id="GO:0030574">
    <property type="term" value="P:collagen catabolic process"/>
    <property type="evidence" value="ECO:0007669"/>
    <property type="project" value="TreeGrafter"/>
</dbReference>
<feature type="binding site" evidence="9">
    <location>
        <position position="571"/>
    </location>
    <ligand>
        <name>Zn(2+)</name>
        <dbReference type="ChEBI" id="CHEBI:29105"/>
        <label>1</label>
    </ligand>
</feature>
<feature type="binding site" evidence="9">
    <location>
        <position position="576"/>
    </location>
    <ligand>
        <name>Ca(2+)</name>
        <dbReference type="ChEBI" id="CHEBI:29108"/>
        <label>1</label>
    </ligand>
</feature>
<keyword evidence="4" id="KW-0732">Signal</keyword>
<dbReference type="InterPro" id="IPR021190">
    <property type="entry name" value="Pept_M10A"/>
</dbReference>
<evidence type="ECO:0000256" key="6">
    <source>
        <dbReference type="ARBA" id="ARBA00022833"/>
    </source>
</evidence>
<dbReference type="SUPFAM" id="SSF55486">
    <property type="entry name" value="Metalloproteases ('zincins'), catalytic domain"/>
    <property type="match status" value="2"/>
</dbReference>
<evidence type="ECO:0000256" key="9">
    <source>
        <dbReference type="PIRSR" id="PIRSR621190-2"/>
    </source>
</evidence>
<dbReference type="InterPro" id="IPR001818">
    <property type="entry name" value="Pept_M10_metallopeptidase"/>
</dbReference>
<comment type="cofactor">
    <cofactor evidence="9">
        <name>Zn(2+)</name>
        <dbReference type="ChEBI" id="CHEBI:29105"/>
    </cofactor>
    <text evidence="9">Binds 2 Zn(2+) ions per subunit.</text>
</comment>
<dbReference type="InterPro" id="IPR006026">
    <property type="entry name" value="Peptidase_Metallo"/>
</dbReference>
<dbReference type="GO" id="GO:0031012">
    <property type="term" value="C:extracellular matrix"/>
    <property type="evidence" value="ECO:0007669"/>
    <property type="project" value="InterPro"/>
</dbReference>
<feature type="binding site" description="in inhibited form" evidence="9">
    <location>
        <position position="462"/>
    </location>
    <ligand>
        <name>Zn(2+)</name>
        <dbReference type="ChEBI" id="CHEBI:29105"/>
        <label>2</label>
        <note>catalytic</note>
    </ligand>
</feature>
<dbReference type="Gene3D" id="3.40.390.10">
    <property type="entry name" value="Collagenase (Catalytic Domain)"/>
    <property type="match status" value="2"/>
</dbReference>
<dbReference type="GO" id="GO:0005615">
    <property type="term" value="C:extracellular space"/>
    <property type="evidence" value="ECO:0007669"/>
    <property type="project" value="TreeGrafter"/>
</dbReference>
<feature type="domain" description="Peptidase metallopeptidase" evidence="12">
    <location>
        <begin position="86"/>
        <end position="241"/>
    </location>
</feature>
<feature type="compositionally biased region" description="Polar residues" evidence="10">
    <location>
        <begin position="714"/>
        <end position="726"/>
    </location>
</feature>
<reference evidence="13 14" key="1">
    <citation type="journal article" date="2016" name="Genome Biol. Evol.">
        <title>Gene Family Evolution Reflects Adaptation to Soil Environmental Stressors in the Genome of the Collembolan Orchesella cincta.</title>
        <authorList>
            <person name="Faddeeva-Vakhrusheva A."/>
            <person name="Derks M.F."/>
            <person name="Anvar S.Y."/>
            <person name="Agamennone V."/>
            <person name="Suring W."/>
            <person name="Smit S."/>
            <person name="van Straalen N.M."/>
            <person name="Roelofs D."/>
        </authorList>
    </citation>
    <scope>NUCLEOTIDE SEQUENCE [LARGE SCALE GENOMIC DNA]</scope>
    <source>
        <tissue evidence="13">Mixed pool</tissue>
    </source>
</reference>
<dbReference type="STRING" id="48709.A0A1D2M5J9"/>
<keyword evidence="2" id="KW-0645">Protease</keyword>
<name>A0A1D2M5J9_ORCCI</name>
<feature type="binding site" evidence="9">
    <location>
        <position position="612"/>
    </location>
    <ligand>
        <name>Zn(2+)</name>
        <dbReference type="ChEBI" id="CHEBI:29105"/>
        <label>2</label>
        <note>catalytic</note>
    </ligand>
</feature>
<dbReference type="InterPro" id="IPR036365">
    <property type="entry name" value="PGBD-like_sf"/>
</dbReference>
<dbReference type="GO" id="GO:0008270">
    <property type="term" value="F:zinc ion binding"/>
    <property type="evidence" value="ECO:0007669"/>
    <property type="project" value="InterPro"/>
</dbReference>
<keyword evidence="9" id="KW-0106">Calcium</keyword>
<feature type="transmembrane region" description="Helical" evidence="11">
    <location>
        <begin position="283"/>
        <end position="301"/>
    </location>
</feature>
<feature type="compositionally biased region" description="Polar residues" evidence="10">
    <location>
        <begin position="673"/>
        <end position="682"/>
    </location>
</feature>
<evidence type="ECO:0000259" key="12">
    <source>
        <dbReference type="SMART" id="SM00235"/>
    </source>
</evidence>
<evidence type="ECO:0000313" key="13">
    <source>
        <dbReference type="EMBL" id="ODM88248.1"/>
    </source>
</evidence>
<keyword evidence="6 9" id="KW-0862">Zinc</keyword>
<keyword evidence="11" id="KW-1133">Transmembrane helix</keyword>
<organism evidence="13 14">
    <name type="scientific">Orchesella cincta</name>
    <name type="common">Springtail</name>
    <name type="synonym">Podura cincta</name>
    <dbReference type="NCBI Taxonomy" id="48709"/>
    <lineage>
        <taxon>Eukaryota</taxon>
        <taxon>Metazoa</taxon>
        <taxon>Ecdysozoa</taxon>
        <taxon>Arthropoda</taxon>
        <taxon>Hexapoda</taxon>
        <taxon>Collembola</taxon>
        <taxon>Entomobryomorpha</taxon>
        <taxon>Entomobryoidea</taxon>
        <taxon>Orchesellidae</taxon>
        <taxon>Orchesellinae</taxon>
        <taxon>Orchesella</taxon>
    </lineage>
</organism>
<dbReference type="PRINTS" id="PR00138">
    <property type="entry name" value="MATRIXIN"/>
</dbReference>
<feature type="binding site" evidence="9">
    <location>
        <position position="604"/>
    </location>
    <ligand>
        <name>Zn(2+)</name>
        <dbReference type="ChEBI" id="CHEBI:29105"/>
        <label>2</label>
        <note>catalytic</note>
    </ligand>
</feature>
<dbReference type="SMART" id="SM00235">
    <property type="entry name" value="ZnMc"/>
    <property type="match status" value="2"/>
</dbReference>
<feature type="binding site" evidence="9">
    <location>
        <position position="545"/>
    </location>
    <ligand>
        <name>Zn(2+)</name>
        <dbReference type="ChEBI" id="CHEBI:29105"/>
        <label>1</label>
    </ligand>
</feature>
<dbReference type="InterPro" id="IPR033739">
    <property type="entry name" value="M10A_MMP"/>
</dbReference>
<dbReference type="PANTHER" id="PTHR10201">
    <property type="entry name" value="MATRIX METALLOPROTEINASE"/>
    <property type="match status" value="1"/>
</dbReference>
<comment type="cofactor">
    <cofactor evidence="9">
        <name>Ca(2+)</name>
        <dbReference type="ChEBI" id="CHEBI:29108"/>
    </cofactor>
    <text evidence="9">Can bind about 5 Ca(2+) ions per subunit.</text>
</comment>
<dbReference type="AlphaFoldDB" id="A0A1D2M5J9"/>
<evidence type="ECO:0000313" key="14">
    <source>
        <dbReference type="Proteomes" id="UP000094527"/>
    </source>
</evidence>
<keyword evidence="11" id="KW-0472">Membrane</keyword>
<feature type="binding site" evidence="9">
    <location>
        <position position="573"/>
    </location>
    <ligand>
        <name>Ca(2+)</name>
        <dbReference type="ChEBI" id="CHEBI:29108"/>
        <label>3</label>
    </ligand>
</feature>
<feature type="compositionally biased region" description="Polar residues" evidence="10">
    <location>
        <begin position="691"/>
        <end position="700"/>
    </location>
</feature>
<dbReference type="OrthoDB" id="406838at2759"/>
<feature type="domain" description="Peptidase metallopeptidase" evidence="12">
    <location>
        <begin position="478"/>
        <end position="639"/>
    </location>
</feature>
<dbReference type="GO" id="GO:0004222">
    <property type="term" value="F:metalloendopeptidase activity"/>
    <property type="evidence" value="ECO:0007669"/>
    <property type="project" value="InterPro"/>
</dbReference>
<accession>A0A1D2M5J9</accession>
<keyword evidence="3 9" id="KW-0479">Metal-binding</keyword>
<feature type="binding site" evidence="9">
    <location>
        <position position="554"/>
    </location>
    <ligand>
        <name>Ca(2+)</name>
        <dbReference type="ChEBI" id="CHEBI:29108"/>
        <label>3</label>
    </ligand>
</feature>
<dbReference type="SUPFAM" id="SSF47090">
    <property type="entry name" value="PGBD-like"/>
    <property type="match status" value="1"/>
</dbReference>
<dbReference type="InterPro" id="IPR024079">
    <property type="entry name" value="MetalloPept_cat_dom_sf"/>
</dbReference>
<feature type="binding site" evidence="9">
    <location>
        <position position="598"/>
    </location>
    <ligand>
        <name>Zn(2+)</name>
        <dbReference type="ChEBI" id="CHEBI:29105"/>
        <label>2</label>
        <note>catalytic</note>
    </ligand>
</feature>
<evidence type="ECO:0000256" key="7">
    <source>
        <dbReference type="ARBA" id="ARBA00023049"/>
    </source>
</evidence>
<dbReference type="PANTHER" id="PTHR10201:SF291">
    <property type="entry name" value="MATRIX METALLOPROTEINASE 1, ISOFORM C-RELATED"/>
    <property type="match status" value="1"/>
</dbReference>
<feature type="transmembrane region" description="Helical" evidence="11">
    <location>
        <begin position="20"/>
        <end position="36"/>
    </location>
</feature>
<dbReference type="CDD" id="cd04278">
    <property type="entry name" value="ZnMc_MMP"/>
    <property type="match status" value="2"/>
</dbReference>
<keyword evidence="7" id="KW-0482">Metalloprotease</keyword>
<evidence type="ECO:0000256" key="2">
    <source>
        <dbReference type="ARBA" id="ARBA00022670"/>
    </source>
</evidence>
<feature type="binding site" evidence="9">
    <location>
        <position position="561"/>
    </location>
    <ligand>
        <name>Zn(2+)</name>
        <dbReference type="ChEBI" id="CHEBI:29105"/>
        <label>1</label>
    </ligand>
</feature>
<evidence type="ECO:0000256" key="5">
    <source>
        <dbReference type="ARBA" id="ARBA00022801"/>
    </source>
</evidence>
<comment type="caution">
    <text evidence="13">The sequence shown here is derived from an EMBL/GenBank/DDBJ whole genome shotgun (WGS) entry which is preliminary data.</text>
</comment>